<protein>
    <submittedName>
        <fullName evidence="1">Uncharacterized protein</fullName>
    </submittedName>
</protein>
<organism evidence="1 2">
    <name type="scientific">Solanum commersonii</name>
    <name type="common">Commerson's wild potato</name>
    <name type="synonym">Commerson's nightshade</name>
    <dbReference type="NCBI Taxonomy" id="4109"/>
    <lineage>
        <taxon>Eukaryota</taxon>
        <taxon>Viridiplantae</taxon>
        <taxon>Streptophyta</taxon>
        <taxon>Embryophyta</taxon>
        <taxon>Tracheophyta</taxon>
        <taxon>Spermatophyta</taxon>
        <taxon>Magnoliopsida</taxon>
        <taxon>eudicotyledons</taxon>
        <taxon>Gunneridae</taxon>
        <taxon>Pentapetalae</taxon>
        <taxon>asterids</taxon>
        <taxon>lamiids</taxon>
        <taxon>Solanales</taxon>
        <taxon>Solanaceae</taxon>
        <taxon>Solanoideae</taxon>
        <taxon>Solaneae</taxon>
        <taxon>Solanum</taxon>
    </lineage>
</organism>
<evidence type="ECO:0000313" key="2">
    <source>
        <dbReference type="Proteomes" id="UP000824120"/>
    </source>
</evidence>
<proteinExistence type="predicted"/>
<comment type="caution">
    <text evidence="1">The sequence shown here is derived from an EMBL/GenBank/DDBJ whole genome shotgun (WGS) entry which is preliminary data.</text>
</comment>
<name>A0A9J6AA55_SOLCO</name>
<gene>
    <name evidence="1" type="ORF">H5410_006340</name>
</gene>
<dbReference type="Proteomes" id="UP000824120">
    <property type="component" value="Chromosome 2"/>
</dbReference>
<dbReference type="OrthoDB" id="1305508at2759"/>
<reference evidence="1 2" key="1">
    <citation type="submission" date="2020-09" db="EMBL/GenBank/DDBJ databases">
        <title>De no assembly of potato wild relative species, Solanum commersonii.</title>
        <authorList>
            <person name="Cho K."/>
        </authorList>
    </citation>
    <scope>NUCLEOTIDE SEQUENCE [LARGE SCALE GENOMIC DNA]</scope>
    <source>
        <strain evidence="1">LZ3.2</strain>
        <tissue evidence="1">Leaf</tissue>
    </source>
</reference>
<evidence type="ECO:0000313" key="1">
    <source>
        <dbReference type="EMBL" id="KAG5621122.1"/>
    </source>
</evidence>
<keyword evidence="2" id="KW-1185">Reference proteome</keyword>
<dbReference type="AlphaFoldDB" id="A0A9J6AA55"/>
<sequence length="70" mass="8446">MIYSDTEESLELESLSDMTFDHLEEFIKLLLANSPVLERMLIDRQFLYQELLDIRLEFFTEISKFFMCIT</sequence>
<accession>A0A9J6AA55</accession>
<dbReference type="EMBL" id="JACXVP010000002">
    <property type="protein sequence ID" value="KAG5621122.1"/>
    <property type="molecule type" value="Genomic_DNA"/>
</dbReference>